<dbReference type="AlphaFoldDB" id="A0AAF0PQP2"/>
<reference evidence="2" key="1">
    <citation type="submission" date="2023-08" db="EMBL/GenBank/DDBJ databases">
        <title>A de novo genome assembly of Solanum verrucosum Schlechtendal, a Mexican diploid species geographically isolated from the other diploid A-genome species in potato relatives.</title>
        <authorList>
            <person name="Hosaka K."/>
        </authorList>
    </citation>
    <scope>NUCLEOTIDE SEQUENCE</scope>
    <source>
        <tissue evidence="2">Young leaves</tissue>
    </source>
</reference>
<sequence length="648" mass="76228">MVPVHAMHYLPLIPRLKRLYASMRSAPHMRWHREYRRPPGVLSHPSDGEAWKHFDNVYPDFASEPRNVRLGLCSDGFTPFFNNASPYSCWPVFLTPYNLPPEMCMTSPYIFLSCVIPGPQNPKSLIDVYLQPLIDELKQLWFEGVLTYDISTKQNFIMRASLMWTINDFSAYGMLSGWMTAGKLACPYCMENSKAFTLKHVRKNTWFDCHRQFLPTDHEFRKMKYAFRKNKVESDPPPPLLTGHQIWERISQLPKVTEASPSRLPGYGVEHNWTKQSIFWELSYWKDNLLRHNLDVMHIEKNYFDNLFNTVMDVKGKTKDNPKARIDIKEYCRRKELWLQELQNGKIVKPKTSFSFTLDEKREIIEWVKNLRMPQGYASNLGKRADMNEGKLIEILSYVNLFVNTWGNEAIYTEFSKWLRNYVYDEYSSIQHLQLVKEVALGPQSEVLAMNKYCVNGFKYQTEEVSRNKKTNNSGVYIHGDIDSTGQTIEYYGVIQEIIEVRYSGWPNKKIVLFQCEWFDPSHRGTKVDHQHNIIEVKHTRKYRSYDPFIIAQHAKQVYYASYPLRRDKADWWVVIKSKTVGRIEIDNVLDVAYQNDVAIVQQQVDVELETTLQHPQHILEEVSDDEILNVEEEISENEENESFDDEE</sequence>
<organism evidence="2 3">
    <name type="scientific">Solanum verrucosum</name>
    <dbReference type="NCBI Taxonomy" id="315347"/>
    <lineage>
        <taxon>Eukaryota</taxon>
        <taxon>Viridiplantae</taxon>
        <taxon>Streptophyta</taxon>
        <taxon>Embryophyta</taxon>
        <taxon>Tracheophyta</taxon>
        <taxon>Spermatophyta</taxon>
        <taxon>Magnoliopsida</taxon>
        <taxon>eudicotyledons</taxon>
        <taxon>Gunneridae</taxon>
        <taxon>Pentapetalae</taxon>
        <taxon>asterids</taxon>
        <taxon>lamiids</taxon>
        <taxon>Solanales</taxon>
        <taxon>Solanaceae</taxon>
        <taxon>Solanoideae</taxon>
        <taxon>Solaneae</taxon>
        <taxon>Solanum</taxon>
    </lineage>
</organism>
<dbReference type="InterPro" id="IPR025312">
    <property type="entry name" value="DUF4216"/>
</dbReference>
<evidence type="ECO:0000313" key="3">
    <source>
        <dbReference type="Proteomes" id="UP001234989"/>
    </source>
</evidence>
<feature type="domain" description="DUF4216" evidence="1">
    <location>
        <begin position="499"/>
        <end position="575"/>
    </location>
</feature>
<dbReference type="Pfam" id="PF02992">
    <property type="entry name" value="Transposase_21"/>
    <property type="match status" value="1"/>
</dbReference>
<dbReference type="InterPro" id="IPR004242">
    <property type="entry name" value="Transposase_21"/>
</dbReference>
<dbReference type="PANTHER" id="PTHR10775:SF193">
    <property type="entry name" value="DUF4216 DOMAIN-CONTAINING PROTEIN"/>
    <property type="match status" value="1"/>
</dbReference>
<gene>
    <name evidence="2" type="ORF">MTR67_000825</name>
</gene>
<dbReference type="Proteomes" id="UP001234989">
    <property type="component" value="Chromosome 1"/>
</dbReference>
<accession>A0AAF0PQP2</accession>
<dbReference type="EMBL" id="CP133612">
    <property type="protein sequence ID" value="WMV07440.1"/>
    <property type="molecule type" value="Genomic_DNA"/>
</dbReference>
<proteinExistence type="predicted"/>
<evidence type="ECO:0000259" key="1">
    <source>
        <dbReference type="Pfam" id="PF13952"/>
    </source>
</evidence>
<name>A0AAF0PQP2_SOLVR</name>
<protein>
    <recommendedName>
        <fullName evidence="1">DUF4216 domain-containing protein</fullName>
    </recommendedName>
</protein>
<dbReference type="PANTHER" id="PTHR10775">
    <property type="entry name" value="OS08G0208400 PROTEIN"/>
    <property type="match status" value="1"/>
</dbReference>
<evidence type="ECO:0000313" key="2">
    <source>
        <dbReference type="EMBL" id="WMV07440.1"/>
    </source>
</evidence>
<keyword evidence="3" id="KW-1185">Reference proteome</keyword>
<dbReference type="Pfam" id="PF13952">
    <property type="entry name" value="DUF4216"/>
    <property type="match status" value="1"/>
</dbReference>